<feature type="transmembrane region" description="Helical" evidence="5">
    <location>
        <begin position="12"/>
        <end position="30"/>
    </location>
</feature>
<dbReference type="InterPro" id="IPR011531">
    <property type="entry name" value="HCO3_transpt-like_TM_dom"/>
</dbReference>
<keyword evidence="4 5" id="KW-0472">Membrane</keyword>
<evidence type="ECO:0000259" key="6">
    <source>
        <dbReference type="Pfam" id="PF00955"/>
    </source>
</evidence>
<dbReference type="GO" id="GO:0005452">
    <property type="term" value="F:solute:inorganic anion antiporter activity"/>
    <property type="evidence" value="ECO:0007669"/>
    <property type="project" value="InterPro"/>
</dbReference>
<accession>A0A914V2U6</accession>
<reference evidence="8" key="1">
    <citation type="submission" date="2022-11" db="UniProtKB">
        <authorList>
            <consortium name="WormBaseParasite"/>
        </authorList>
    </citation>
    <scope>IDENTIFICATION</scope>
</reference>
<feature type="transmembrane region" description="Helical" evidence="5">
    <location>
        <begin position="158"/>
        <end position="178"/>
    </location>
</feature>
<evidence type="ECO:0000256" key="5">
    <source>
        <dbReference type="SAM" id="Phobius"/>
    </source>
</evidence>
<dbReference type="GO" id="GO:0005886">
    <property type="term" value="C:plasma membrane"/>
    <property type="evidence" value="ECO:0007669"/>
    <property type="project" value="TreeGrafter"/>
</dbReference>
<feature type="transmembrane region" description="Helical" evidence="5">
    <location>
        <begin position="124"/>
        <end position="146"/>
    </location>
</feature>
<keyword evidence="3 5" id="KW-1133">Transmembrane helix</keyword>
<dbReference type="GO" id="GO:0006820">
    <property type="term" value="P:monoatomic anion transport"/>
    <property type="evidence" value="ECO:0007669"/>
    <property type="project" value="InterPro"/>
</dbReference>
<feature type="transmembrane region" description="Helical" evidence="5">
    <location>
        <begin position="209"/>
        <end position="228"/>
    </location>
</feature>
<proteinExistence type="predicted"/>
<evidence type="ECO:0000256" key="3">
    <source>
        <dbReference type="ARBA" id="ARBA00022989"/>
    </source>
</evidence>
<evidence type="ECO:0000256" key="1">
    <source>
        <dbReference type="ARBA" id="ARBA00004141"/>
    </source>
</evidence>
<evidence type="ECO:0000256" key="2">
    <source>
        <dbReference type="ARBA" id="ARBA00022692"/>
    </source>
</evidence>
<keyword evidence="2 5" id="KW-0812">Transmembrane</keyword>
<organism evidence="7 8">
    <name type="scientific">Plectus sambesii</name>
    <dbReference type="NCBI Taxonomy" id="2011161"/>
    <lineage>
        <taxon>Eukaryota</taxon>
        <taxon>Metazoa</taxon>
        <taxon>Ecdysozoa</taxon>
        <taxon>Nematoda</taxon>
        <taxon>Chromadorea</taxon>
        <taxon>Plectida</taxon>
        <taxon>Plectina</taxon>
        <taxon>Plectoidea</taxon>
        <taxon>Plectidae</taxon>
        <taxon>Plectus</taxon>
    </lineage>
</organism>
<dbReference type="GO" id="GO:0051453">
    <property type="term" value="P:regulation of intracellular pH"/>
    <property type="evidence" value="ECO:0007669"/>
    <property type="project" value="TreeGrafter"/>
</dbReference>
<dbReference type="Pfam" id="PF00955">
    <property type="entry name" value="HCO3_cotransp"/>
    <property type="match status" value="1"/>
</dbReference>
<dbReference type="AlphaFoldDB" id="A0A914V2U6"/>
<sequence length="305" mass="34008">MFRENEWEYLPVRFWVGVWTAVLLLLLVALDASALIALITRFTEEAFATLISIIFIVQAFEELAEISQNAPLVTNPEVVLNDPCVCNFTDKGNKSFIYSNVTREQCANIGGRLTGMQCNFKPDVMMFSIILFFGTFTIAFGMKLFRSSTFLPSTFRQGIADFGVFLAIVIMTALAYFVGLDVPHLRVPTSFTPTLDRSWLVNPLNVNHWWIAVAALFPAIFFTILVVMDQQITAVIVNRADNKLQKGYGYHLDLLVIAVLMLVCAGLGIPFYVAATVISIMHVDSLRLQSECSAPGEKPQFLGVK</sequence>
<evidence type="ECO:0000313" key="7">
    <source>
        <dbReference type="Proteomes" id="UP000887566"/>
    </source>
</evidence>
<evidence type="ECO:0000313" key="8">
    <source>
        <dbReference type="WBParaSite" id="PSAMB.scaffold14144size1986.g35886.t1"/>
    </source>
</evidence>
<feature type="transmembrane region" description="Helical" evidence="5">
    <location>
        <begin position="249"/>
        <end position="273"/>
    </location>
</feature>
<keyword evidence="7" id="KW-1185">Reference proteome</keyword>
<dbReference type="PANTHER" id="PTHR11453:SF36">
    <property type="entry name" value="ANION EXCHANGE PROTEIN"/>
    <property type="match status" value="1"/>
</dbReference>
<evidence type="ECO:0000256" key="4">
    <source>
        <dbReference type="ARBA" id="ARBA00023136"/>
    </source>
</evidence>
<dbReference type="PRINTS" id="PR01231">
    <property type="entry name" value="HCO3TRNSPORT"/>
</dbReference>
<dbReference type="InterPro" id="IPR003020">
    <property type="entry name" value="HCO3_transpt_euk"/>
</dbReference>
<dbReference type="GO" id="GO:0008510">
    <property type="term" value="F:sodium:bicarbonate symporter activity"/>
    <property type="evidence" value="ECO:0007669"/>
    <property type="project" value="TreeGrafter"/>
</dbReference>
<feature type="domain" description="Bicarbonate transporter-like transmembrane" evidence="6">
    <location>
        <begin position="3"/>
        <end position="305"/>
    </location>
</feature>
<comment type="subcellular location">
    <subcellularLocation>
        <location evidence="1">Membrane</location>
        <topology evidence="1">Multi-pass membrane protein</topology>
    </subcellularLocation>
</comment>
<dbReference type="Proteomes" id="UP000887566">
    <property type="component" value="Unplaced"/>
</dbReference>
<dbReference type="PANTHER" id="PTHR11453">
    <property type="entry name" value="ANION EXCHANGE PROTEIN"/>
    <property type="match status" value="1"/>
</dbReference>
<protein>
    <submittedName>
        <fullName evidence="8">Bicarbonate transporter-like transmembrane domain-containing protein</fullName>
    </submittedName>
</protein>
<dbReference type="WBParaSite" id="PSAMB.scaffold14144size1986.g35886.t1">
    <property type="protein sequence ID" value="PSAMB.scaffold14144size1986.g35886.t1"/>
    <property type="gene ID" value="PSAMB.scaffold14144size1986.g35886"/>
</dbReference>
<name>A0A914V2U6_9BILA</name>